<keyword evidence="3" id="KW-1185">Reference proteome</keyword>
<protein>
    <recommendedName>
        <fullName evidence="1">N-acetyltransferase domain-containing protein</fullName>
    </recommendedName>
</protein>
<dbReference type="CDD" id="cd04301">
    <property type="entry name" value="NAT_SF"/>
    <property type="match status" value="1"/>
</dbReference>
<evidence type="ECO:0000313" key="3">
    <source>
        <dbReference type="Proteomes" id="UP000612899"/>
    </source>
</evidence>
<dbReference type="PROSITE" id="PS51186">
    <property type="entry name" value="GNAT"/>
    <property type="match status" value="1"/>
</dbReference>
<name>A0A8J3QF83_9ACTN</name>
<dbReference type="EMBL" id="BONY01000052">
    <property type="protein sequence ID" value="GIH08629.1"/>
    <property type="molecule type" value="Genomic_DNA"/>
</dbReference>
<dbReference type="InterPro" id="IPR013653">
    <property type="entry name" value="GCN5-like_dom"/>
</dbReference>
<dbReference type="Proteomes" id="UP000612899">
    <property type="component" value="Unassembled WGS sequence"/>
</dbReference>
<dbReference type="RefSeq" id="WP_203912376.1">
    <property type="nucleotide sequence ID" value="NZ_BONY01000052.1"/>
</dbReference>
<dbReference type="GO" id="GO:0016747">
    <property type="term" value="F:acyltransferase activity, transferring groups other than amino-acyl groups"/>
    <property type="evidence" value="ECO:0007669"/>
    <property type="project" value="InterPro"/>
</dbReference>
<accession>A0A8J3QF83</accession>
<reference evidence="2" key="1">
    <citation type="submission" date="2021-01" db="EMBL/GenBank/DDBJ databases">
        <title>Whole genome shotgun sequence of Rhizocola hellebori NBRC 109834.</title>
        <authorList>
            <person name="Komaki H."/>
            <person name="Tamura T."/>
        </authorList>
    </citation>
    <scope>NUCLEOTIDE SEQUENCE</scope>
    <source>
        <strain evidence="2">NBRC 109834</strain>
    </source>
</reference>
<proteinExistence type="predicted"/>
<dbReference type="InterPro" id="IPR000182">
    <property type="entry name" value="GNAT_dom"/>
</dbReference>
<comment type="caution">
    <text evidence="2">The sequence shown here is derived from an EMBL/GenBank/DDBJ whole genome shotgun (WGS) entry which is preliminary data.</text>
</comment>
<dbReference type="Pfam" id="PF08445">
    <property type="entry name" value="FR47"/>
    <property type="match status" value="1"/>
</dbReference>
<dbReference type="SUPFAM" id="SSF55729">
    <property type="entry name" value="Acyl-CoA N-acyltransferases (Nat)"/>
    <property type="match status" value="1"/>
</dbReference>
<evidence type="ECO:0000313" key="2">
    <source>
        <dbReference type="EMBL" id="GIH08629.1"/>
    </source>
</evidence>
<dbReference type="Gene3D" id="3.40.630.30">
    <property type="match status" value="1"/>
</dbReference>
<evidence type="ECO:0000259" key="1">
    <source>
        <dbReference type="PROSITE" id="PS51186"/>
    </source>
</evidence>
<dbReference type="InterPro" id="IPR016181">
    <property type="entry name" value="Acyl_CoA_acyltransferase"/>
</dbReference>
<dbReference type="AlphaFoldDB" id="A0A8J3QF83"/>
<sequence>MNPSWTGREALLAATGHHFLARFSPGPGHDVVGYQDNGTVVWTTGTIANSLGDPLLAAAIGAGLTGLTFLDLPRQSADEAARLFPSARRDDWEIRWTTEPAPARDLESEIVPLGAPHHSAINELLDEALPYTGNRPGDSRIRNWYGIFASDRLVAVGAERSRHDVGYLAAIAVAPGYQGRGFGAAVTTAITRLLLREFDICLLGVMDHNARAKAAFRHMGYRDRLLRTAIRFDR</sequence>
<organism evidence="2 3">
    <name type="scientific">Rhizocola hellebori</name>
    <dbReference type="NCBI Taxonomy" id="1392758"/>
    <lineage>
        <taxon>Bacteria</taxon>
        <taxon>Bacillati</taxon>
        <taxon>Actinomycetota</taxon>
        <taxon>Actinomycetes</taxon>
        <taxon>Micromonosporales</taxon>
        <taxon>Micromonosporaceae</taxon>
        <taxon>Rhizocola</taxon>
    </lineage>
</organism>
<gene>
    <name evidence="2" type="ORF">Rhe02_66960</name>
</gene>
<feature type="domain" description="N-acetyltransferase" evidence="1">
    <location>
        <begin position="108"/>
        <end position="234"/>
    </location>
</feature>